<dbReference type="PANTHER" id="PTHR46018:SF7">
    <property type="entry name" value="RIBONUCLEASE Z"/>
    <property type="match status" value="1"/>
</dbReference>
<evidence type="ECO:0000313" key="1">
    <source>
        <dbReference type="EMBL" id="MBM0106094.1"/>
    </source>
</evidence>
<accession>A0ABS1WYN4</accession>
<dbReference type="SUPFAM" id="SSF56281">
    <property type="entry name" value="Metallo-hydrolase/oxidoreductase"/>
    <property type="match status" value="1"/>
</dbReference>
<dbReference type="EMBL" id="JAEVLS010000003">
    <property type="protein sequence ID" value="MBM0106094.1"/>
    <property type="molecule type" value="Genomic_DNA"/>
</dbReference>
<name>A0ABS1WYN4_9GAMM</name>
<sequence length="344" mass="39328">MRPIYHARLVNGVWGDPGVCIDLKFQRRALLFDIGDVRSLSTRVLLRVSDVFVSHTHMDHFAGFDHLLRVCLGRDTGVRLYGPEHFISQVEHKLAAYTWNLVQNYSVDFVIEAHEMRTDGTVARARFRSRDRFQREPLSNIAADDGVLLRDEQFLVRTVALDHHDITSLAFRFEESTHINVWKNRLESRGLPTGPWLTELKKQARSDAPDDTPIHVRWRTRDGFREETFSLGELKRDVLEFVPGQKVCYITDVGWTDANRQRLIDFAADADLLFIEAVFLEADQELAAGKSHLTTAQAGAVARLASVKDAHPFHFSSRYHDDEATQRAEFMRAWQGVTASSRTA</sequence>
<dbReference type="PANTHER" id="PTHR46018">
    <property type="entry name" value="ZINC PHOSPHODIESTERASE ELAC PROTEIN 1"/>
    <property type="match status" value="1"/>
</dbReference>
<dbReference type="RefSeq" id="WP_203168163.1">
    <property type="nucleotide sequence ID" value="NZ_JAEVLS010000003.1"/>
</dbReference>
<proteinExistence type="predicted"/>
<keyword evidence="2" id="KW-1185">Reference proteome</keyword>
<gene>
    <name evidence="1" type="ORF">JM946_15275</name>
</gene>
<comment type="caution">
    <text evidence="1">The sequence shown here is derived from an EMBL/GenBank/DDBJ whole genome shotgun (WGS) entry which is preliminary data.</text>
</comment>
<reference evidence="1 2" key="1">
    <citation type="journal article" date="2021" name="Int. J. Syst. Evol. Microbiol.">
        <title>Steroidobacter gossypii sp. nov., isolated from soil of cotton cropping field.</title>
        <authorList>
            <person name="Huang R."/>
            <person name="Yang S."/>
            <person name="Zhen C."/>
            <person name="Liu W."/>
        </authorList>
    </citation>
    <scope>NUCLEOTIDE SEQUENCE [LARGE SCALE GENOMIC DNA]</scope>
    <source>
        <strain evidence="1 2">S1-65</strain>
    </source>
</reference>
<dbReference type="Gene3D" id="3.60.15.10">
    <property type="entry name" value="Ribonuclease Z/Hydroxyacylglutathione hydrolase-like"/>
    <property type="match status" value="1"/>
</dbReference>
<organism evidence="1 2">
    <name type="scientific">Steroidobacter gossypii</name>
    <dbReference type="NCBI Taxonomy" id="2805490"/>
    <lineage>
        <taxon>Bacteria</taxon>
        <taxon>Pseudomonadati</taxon>
        <taxon>Pseudomonadota</taxon>
        <taxon>Gammaproteobacteria</taxon>
        <taxon>Steroidobacterales</taxon>
        <taxon>Steroidobacteraceae</taxon>
        <taxon>Steroidobacter</taxon>
    </lineage>
</organism>
<protein>
    <submittedName>
        <fullName evidence="1">Uncharacterized protein</fullName>
    </submittedName>
</protein>
<evidence type="ECO:0000313" key="2">
    <source>
        <dbReference type="Proteomes" id="UP000661077"/>
    </source>
</evidence>
<dbReference type="InterPro" id="IPR036866">
    <property type="entry name" value="RibonucZ/Hydroxyglut_hydro"/>
</dbReference>
<dbReference type="Proteomes" id="UP000661077">
    <property type="component" value="Unassembled WGS sequence"/>
</dbReference>
<dbReference type="NCBIfam" id="NF002558">
    <property type="entry name" value="PRK02126.1"/>
    <property type="match status" value="1"/>
</dbReference>